<dbReference type="InterPro" id="IPR012337">
    <property type="entry name" value="RNaseH-like_sf"/>
</dbReference>
<proteinExistence type="predicted"/>
<organism evidence="2 3">
    <name type="scientific">Micrococcus luteus</name>
    <name type="common">Micrococcus lysodeikticus</name>
    <dbReference type="NCBI Taxonomy" id="1270"/>
    <lineage>
        <taxon>Bacteria</taxon>
        <taxon>Bacillati</taxon>
        <taxon>Actinomycetota</taxon>
        <taxon>Actinomycetes</taxon>
        <taxon>Micrococcales</taxon>
        <taxon>Micrococcaceae</taxon>
        <taxon>Micrococcus</taxon>
    </lineage>
</organism>
<comment type="caution">
    <text evidence="2">The sequence shown here is derived from an EMBL/GenBank/DDBJ whole genome shotgun (WGS) entry which is preliminary data.</text>
</comment>
<evidence type="ECO:0000259" key="1">
    <source>
        <dbReference type="PROSITE" id="PS50994"/>
    </source>
</evidence>
<dbReference type="Proteomes" id="UP001205867">
    <property type="component" value="Unassembled WGS sequence"/>
</dbReference>
<dbReference type="EMBL" id="JALXKZ020000022">
    <property type="protein sequence ID" value="MCV7629442.1"/>
    <property type="molecule type" value="Genomic_DNA"/>
</dbReference>
<dbReference type="SUPFAM" id="SSF53098">
    <property type="entry name" value="Ribonuclease H-like"/>
    <property type="match status" value="1"/>
</dbReference>
<dbReference type="Gene3D" id="3.30.420.10">
    <property type="entry name" value="Ribonuclease H-like superfamily/Ribonuclease H"/>
    <property type="match status" value="1"/>
</dbReference>
<dbReference type="PROSITE" id="PS50994">
    <property type="entry name" value="INTEGRASE"/>
    <property type="match status" value="1"/>
</dbReference>
<dbReference type="InterPro" id="IPR001584">
    <property type="entry name" value="Integrase_cat-core"/>
</dbReference>
<accession>A0AAP3AHT4</accession>
<reference evidence="2" key="1">
    <citation type="submission" date="2023-06" db="EMBL/GenBank/DDBJ databases">
        <title>lsaBGC provides a comprehensive framework for evolutionary analysis of biosynthetic gene clusters within focal taxa.</title>
        <authorList>
            <person name="Salamzade R."/>
            <person name="Sandstrom S."/>
            <person name="Kalan L.R."/>
        </authorList>
    </citation>
    <scope>NUCLEOTIDE SEQUENCE</scope>
    <source>
        <strain evidence="2">P3-SID899</strain>
    </source>
</reference>
<name>A0AAP3AHT4_MICLU</name>
<dbReference type="GO" id="GO:0003676">
    <property type="term" value="F:nucleic acid binding"/>
    <property type="evidence" value="ECO:0007669"/>
    <property type="project" value="InterPro"/>
</dbReference>
<dbReference type="GO" id="GO:0015074">
    <property type="term" value="P:DNA integration"/>
    <property type="evidence" value="ECO:0007669"/>
    <property type="project" value="InterPro"/>
</dbReference>
<feature type="domain" description="Integrase catalytic" evidence="1">
    <location>
        <begin position="391"/>
        <end position="515"/>
    </location>
</feature>
<gene>
    <name evidence="2" type="ORF">M3A82_008840</name>
</gene>
<sequence length="733" mass="82546">MGAEMNFAVDLNIGDRVLTDAGPALVKSMWALGVELETISDPAKLVPWTNLVIRPTIDGQAQAVDAALHPWWDQLPEKVQQDAVFKMECVLEILTGFRSGLASLALPHEPVTPFGPLYEASLNAQCEAMARLVSFEKSADRQLMRRVQDGELNSPSVTARAVNKWVRRWQASGLRGLVDGRALRTTQGFGALDPRFLTIADQEFARFDGSASAINRQEIHRRIQVRMHAEGITDAHLPERLVSDYLSHRFAQLGKTTRAQRSRRHRKISSTSSAALHHLGHCATDVTRADNLVYDEFTGKPISVEIATIMSVPARVIVAVRVFPKSVSATEIALLLYDAMRPQSMHVDKDGAGDWRWCGVPTSLQLPGQAPPLANDPSSELDEHAIPAVTPTHLRMDNGSIFRSEQLRRLALHWSITLSHSRGTRPTDNPHIERFHETLQRFYQQLPGYKGRNVSERGSWAGVVAEAPLLTPAELERQLRQFIALDYHRRPHTGLSLPGAPEVNISPLEMFDWILATTGRIHVPQHPDLIYQFLPTRWLTPNHAGVEYRNLTYDARILDEFRDPVPGRFRDEDAKIPFHYDPRDTTRLWFRHPDTDRIHEIPWRNRHLLHAPLTDVVLEEARRRIRARGGPKALTGALIDRQLIEEIGHLAHTRSDETWSTTMAASRMRFDQAHHDHDEASLAHRLATPEAPAELGPGGRHLHLVQPTAALDRTATHGLAGLFERWPDYAQEI</sequence>
<dbReference type="AlphaFoldDB" id="A0AAP3AHT4"/>
<evidence type="ECO:0000313" key="3">
    <source>
        <dbReference type="Proteomes" id="UP001205867"/>
    </source>
</evidence>
<dbReference type="InterPro" id="IPR036397">
    <property type="entry name" value="RNaseH_sf"/>
</dbReference>
<evidence type="ECO:0000313" key="2">
    <source>
        <dbReference type="EMBL" id="MCV7629442.1"/>
    </source>
</evidence>
<protein>
    <submittedName>
        <fullName evidence="2">Transposase</fullName>
    </submittedName>
</protein>